<dbReference type="Gene3D" id="3.80.10.10">
    <property type="entry name" value="Ribonuclease Inhibitor"/>
    <property type="match status" value="2"/>
</dbReference>
<dbReference type="SUPFAM" id="SSF52047">
    <property type="entry name" value="RNI-like"/>
    <property type="match status" value="1"/>
</dbReference>
<protein>
    <recommendedName>
        <fullName evidence="1">F-box domain-containing protein</fullName>
    </recommendedName>
</protein>
<dbReference type="PANTHER" id="PTHR38926:SF5">
    <property type="entry name" value="F-BOX AND LEUCINE-RICH REPEAT PROTEIN 6"/>
    <property type="match status" value="1"/>
</dbReference>
<dbReference type="STRING" id="13706.A0A1X2H7K9"/>
<accession>A0A1X2H7K9</accession>
<evidence type="ECO:0000313" key="3">
    <source>
        <dbReference type="Proteomes" id="UP000242180"/>
    </source>
</evidence>
<keyword evidence="3" id="KW-1185">Reference proteome</keyword>
<organism evidence="2 3">
    <name type="scientific">Syncephalastrum racemosum</name>
    <name type="common">Filamentous fungus</name>
    <dbReference type="NCBI Taxonomy" id="13706"/>
    <lineage>
        <taxon>Eukaryota</taxon>
        <taxon>Fungi</taxon>
        <taxon>Fungi incertae sedis</taxon>
        <taxon>Mucoromycota</taxon>
        <taxon>Mucoromycotina</taxon>
        <taxon>Mucoromycetes</taxon>
        <taxon>Mucorales</taxon>
        <taxon>Syncephalastraceae</taxon>
        <taxon>Syncephalastrum</taxon>
    </lineage>
</organism>
<dbReference type="InterPro" id="IPR032675">
    <property type="entry name" value="LRR_dom_sf"/>
</dbReference>
<gene>
    <name evidence="2" type="ORF">BCR43DRAFT_494211</name>
</gene>
<dbReference type="PROSITE" id="PS50181">
    <property type="entry name" value="FBOX"/>
    <property type="match status" value="1"/>
</dbReference>
<dbReference type="OrthoDB" id="2218971at2759"/>
<evidence type="ECO:0000313" key="2">
    <source>
        <dbReference type="EMBL" id="ORY94559.1"/>
    </source>
</evidence>
<comment type="caution">
    <text evidence="2">The sequence shown here is derived from an EMBL/GenBank/DDBJ whole genome shotgun (WGS) entry which is preliminary data.</text>
</comment>
<dbReference type="InterPro" id="IPR036047">
    <property type="entry name" value="F-box-like_dom_sf"/>
</dbReference>
<proteinExistence type="predicted"/>
<sequence length="587" mass="67439">MSGSLTLSLHVPESYDNITSLNDYVRMARVTNNGDMLADALENRAKVFFDQGEHSRAYQDAQYLITLIPLEARGYLLRGHLLQKHYGFDCWELRETYKVALANVSPDDYSYPLLRLYYHRVDRVLRRSRKDVLDLPTDVCDIIFGYMPFENLAVATGVSKRWRHYVLGHPMLWRHIDVVYRRQLANRRLIVSNLDFLSHACPERVRDVQVKTFAMAGLTDWLLQQPWMQVTSLDLHVVLCTTHDLNRLLAHLGAQLTSLTLEGMRLSVGEMLRAIQRHCRRLRYFGTDGAMDDNTLIMSASGYGIVTTLPMQTLVFCRPVRLDTILPYCRHLRFLYMVDQEPTSSFWHRLWRTDRNDSVGELQRAIQRYQLPLQIFHYTSSCSNSLKHEMPALDDEPESISATSTRFSNNKAAAGDSDYGDKKVGLRTLSMVGNQAVQASTLYAFLHNCANTLQELDMRRCSAWRMVLAEYQAGRAFDLPWLRVLKVCDLPETDCGALDLFLGHCTRLQVLEITGELSFTDDRLLRMVARSELRRLKIGERVDGTLQGVRNLLEHAPRLTVADVLIISPFVQKHLADALVSRQDNRI</sequence>
<dbReference type="AlphaFoldDB" id="A0A1X2H7K9"/>
<evidence type="ECO:0000259" key="1">
    <source>
        <dbReference type="PROSITE" id="PS50181"/>
    </source>
</evidence>
<feature type="domain" description="F-box" evidence="1">
    <location>
        <begin position="129"/>
        <end position="176"/>
    </location>
</feature>
<dbReference type="InterPro" id="IPR001810">
    <property type="entry name" value="F-box_dom"/>
</dbReference>
<name>A0A1X2H7K9_SYNRA</name>
<dbReference type="PANTHER" id="PTHR38926">
    <property type="entry name" value="F-BOX DOMAIN CONTAINING PROTEIN, EXPRESSED"/>
    <property type="match status" value="1"/>
</dbReference>
<dbReference type="Pfam" id="PF12937">
    <property type="entry name" value="F-box-like"/>
    <property type="match status" value="1"/>
</dbReference>
<dbReference type="SUPFAM" id="SSF81383">
    <property type="entry name" value="F-box domain"/>
    <property type="match status" value="1"/>
</dbReference>
<dbReference type="Proteomes" id="UP000242180">
    <property type="component" value="Unassembled WGS sequence"/>
</dbReference>
<dbReference type="EMBL" id="MCGN01000007">
    <property type="protein sequence ID" value="ORY94559.1"/>
    <property type="molecule type" value="Genomic_DNA"/>
</dbReference>
<reference evidence="2 3" key="1">
    <citation type="submission" date="2016-07" db="EMBL/GenBank/DDBJ databases">
        <title>Pervasive Adenine N6-methylation of Active Genes in Fungi.</title>
        <authorList>
            <consortium name="DOE Joint Genome Institute"/>
            <person name="Mondo S.J."/>
            <person name="Dannebaum R.O."/>
            <person name="Kuo R.C."/>
            <person name="Labutti K."/>
            <person name="Haridas S."/>
            <person name="Kuo A."/>
            <person name="Salamov A."/>
            <person name="Ahrendt S.R."/>
            <person name="Lipzen A."/>
            <person name="Sullivan W."/>
            <person name="Andreopoulos W.B."/>
            <person name="Clum A."/>
            <person name="Lindquist E."/>
            <person name="Daum C."/>
            <person name="Ramamoorthy G.K."/>
            <person name="Gryganskyi A."/>
            <person name="Culley D."/>
            <person name="Magnuson J.K."/>
            <person name="James T.Y."/>
            <person name="O'Malley M.A."/>
            <person name="Stajich J.E."/>
            <person name="Spatafora J.W."/>
            <person name="Visel A."/>
            <person name="Grigoriev I.V."/>
        </authorList>
    </citation>
    <scope>NUCLEOTIDE SEQUENCE [LARGE SCALE GENOMIC DNA]</scope>
    <source>
        <strain evidence="2 3">NRRL 2496</strain>
    </source>
</reference>
<dbReference type="InParanoid" id="A0A1X2H7K9"/>